<proteinExistence type="predicted"/>
<organism evidence="2 3">
    <name type="scientific">Allacma fusca</name>
    <dbReference type="NCBI Taxonomy" id="39272"/>
    <lineage>
        <taxon>Eukaryota</taxon>
        <taxon>Metazoa</taxon>
        <taxon>Ecdysozoa</taxon>
        <taxon>Arthropoda</taxon>
        <taxon>Hexapoda</taxon>
        <taxon>Collembola</taxon>
        <taxon>Symphypleona</taxon>
        <taxon>Sminthuridae</taxon>
        <taxon>Allacma</taxon>
    </lineage>
</organism>
<gene>
    <name evidence="2" type="ORF">AFUS01_LOCUS11019</name>
</gene>
<evidence type="ECO:0000313" key="2">
    <source>
        <dbReference type="EMBL" id="CAG7721831.1"/>
    </source>
</evidence>
<dbReference type="Proteomes" id="UP000708208">
    <property type="component" value="Unassembled WGS sequence"/>
</dbReference>
<evidence type="ECO:0000256" key="1">
    <source>
        <dbReference type="SAM" id="SignalP"/>
    </source>
</evidence>
<sequence length="465" mass="52317">MWMNPTAQFCYQEMMSTMVIVILVLQTLFLPASAIPLPCSLQWKSIDAYTPVAKDWVPANLHPKLDTPTEFLVRVQTTSSRKPGKHLVLSMQPTFNQKQMALVSMPAQVDAMQEFKDDDVKIFQSYDILTNPYECKLSWERCQFSGKIFGIQKSAYHVKVAPEDETYVAKTSGGSETTGNVGGDRVVLAVVGNKDSYDRSFGCLQSEKGGAVSFTQFELEKNEEDDISESMLGLDRIDNQSEATITHTVDHRKKFSETFIFTESHSWEHLKTWSLDIDISKEFVIPTTPPIPAKVEVKLGWEHEKKEAGETINSTSFTKEREVISSRSVMLEPYSSVQACSISSFENKLKLNYRAKARHTAPNGTNVEDVETMLKDVGYEKLKTEGSSVIVEMKGELEGSLAMHSTFVVTELAGDLTCEGLDKKFRKRDELRSRIKYGDPDALSELTQVENDILRIKNGPRDTTN</sequence>
<reference evidence="2" key="1">
    <citation type="submission" date="2021-06" db="EMBL/GenBank/DDBJ databases">
        <authorList>
            <person name="Hodson N. C."/>
            <person name="Mongue J. A."/>
            <person name="Jaron S. K."/>
        </authorList>
    </citation>
    <scope>NUCLEOTIDE SEQUENCE</scope>
</reference>
<evidence type="ECO:0000313" key="3">
    <source>
        <dbReference type="Proteomes" id="UP000708208"/>
    </source>
</evidence>
<comment type="caution">
    <text evidence="2">The sequence shown here is derived from an EMBL/GenBank/DDBJ whole genome shotgun (WGS) entry which is preliminary data.</text>
</comment>
<keyword evidence="1" id="KW-0732">Signal</keyword>
<dbReference type="OrthoDB" id="8297682at2759"/>
<accession>A0A8J2NQC4</accession>
<dbReference type="AlphaFoldDB" id="A0A8J2NQC4"/>
<name>A0A8J2NQC4_9HEXA</name>
<protein>
    <submittedName>
        <fullName evidence="2">Uncharacterized protein</fullName>
    </submittedName>
</protein>
<keyword evidence="3" id="KW-1185">Reference proteome</keyword>
<dbReference type="EMBL" id="CAJVCH010083245">
    <property type="protein sequence ID" value="CAG7721831.1"/>
    <property type="molecule type" value="Genomic_DNA"/>
</dbReference>
<feature type="signal peptide" evidence="1">
    <location>
        <begin position="1"/>
        <end position="34"/>
    </location>
</feature>
<feature type="chain" id="PRO_5035214271" evidence="1">
    <location>
        <begin position="35"/>
        <end position="465"/>
    </location>
</feature>